<dbReference type="STRING" id="114686.BM536_033350"/>
<comment type="caution">
    <text evidence="1">The sequence shown here is derived from an EMBL/GenBank/DDBJ whole genome shotgun (WGS) entry which is preliminary data.</text>
</comment>
<reference evidence="1 2" key="2">
    <citation type="submission" date="2017-02" db="EMBL/GenBank/DDBJ databases">
        <title>Draft genome sequence of Streptomyces phaeoluteigriseus type strain DSM41896.</title>
        <authorList>
            <person name="Salih T.S."/>
            <person name="Algora Gallardo L."/>
            <person name="Melo Santos T."/>
            <person name="Filgueira Martinez S."/>
            <person name="Herron P.R."/>
        </authorList>
    </citation>
    <scope>NUCLEOTIDE SEQUENCE [LARGE SCALE GENOMIC DNA]</scope>
    <source>
        <strain evidence="1 2">DSM 41896</strain>
    </source>
</reference>
<organism evidence="1 2">
    <name type="scientific">Streptomyces phaeoluteigriseus</name>
    <dbReference type="NCBI Taxonomy" id="114686"/>
    <lineage>
        <taxon>Bacteria</taxon>
        <taxon>Bacillati</taxon>
        <taxon>Actinomycetota</taxon>
        <taxon>Actinomycetes</taxon>
        <taxon>Kitasatosporales</taxon>
        <taxon>Streptomycetaceae</taxon>
        <taxon>Streptomyces</taxon>
        <taxon>Streptomyces aurantiacus group</taxon>
    </lineage>
</organism>
<evidence type="ECO:0000313" key="2">
    <source>
        <dbReference type="Proteomes" id="UP000184286"/>
    </source>
</evidence>
<dbReference type="EMBL" id="MPOH02000019">
    <property type="protein sequence ID" value="OQD52939.1"/>
    <property type="molecule type" value="Genomic_DNA"/>
</dbReference>
<gene>
    <name evidence="1" type="ORF">BM536_033350</name>
</gene>
<reference evidence="2" key="1">
    <citation type="submission" date="2016-11" db="EMBL/GenBank/DDBJ databases">
        <authorList>
            <person name="Schniete J.K."/>
            <person name="Salih T."/>
            <person name="Algora Gallardo L."/>
            <person name="Martinez Fernandez S."/>
            <person name="Herron P.R."/>
        </authorList>
    </citation>
    <scope>NUCLEOTIDE SEQUENCE [LARGE SCALE GENOMIC DNA]</scope>
    <source>
        <strain evidence="2">DSM 41896</strain>
    </source>
</reference>
<proteinExistence type="predicted"/>
<protein>
    <submittedName>
        <fullName evidence="1">Uncharacterized protein</fullName>
    </submittedName>
</protein>
<dbReference type="AlphaFoldDB" id="A0A1V6MKF1"/>
<dbReference type="Proteomes" id="UP000184286">
    <property type="component" value="Unassembled WGS sequence"/>
</dbReference>
<accession>A0A1V6MKF1</accession>
<sequence length="77" mass="8776">MARDHGFRCEGQMQGQMHVHVTEMDPPVPLLGHFFRHPPAVGEHFPCFLLTLPSRSSMCTLWLFSISVIGRVLLEVF</sequence>
<name>A0A1V6MKF1_9ACTN</name>
<evidence type="ECO:0000313" key="1">
    <source>
        <dbReference type="EMBL" id="OQD52939.1"/>
    </source>
</evidence>